<dbReference type="GO" id="GO:0055085">
    <property type="term" value="P:transmembrane transport"/>
    <property type="evidence" value="ECO:0007669"/>
    <property type="project" value="InterPro"/>
</dbReference>
<name>A0A0B5Q7K3_CLOBE</name>
<comment type="similarity">
    <text evidence="1">Belongs to the bacterial solute-binding protein 1 family.</text>
</comment>
<evidence type="ECO:0000313" key="6">
    <source>
        <dbReference type="Proteomes" id="UP000031866"/>
    </source>
</evidence>
<dbReference type="PROSITE" id="PS01037">
    <property type="entry name" value="SBP_BACTERIAL_1"/>
    <property type="match status" value="1"/>
</dbReference>
<dbReference type="InterPro" id="IPR006061">
    <property type="entry name" value="SBP_1_CS"/>
</dbReference>
<feature type="signal peptide" evidence="4">
    <location>
        <begin position="1"/>
        <end position="17"/>
    </location>
</feature>
<dbReference type="Pfam" id="PF13416">
    <property type="entry name" value="SBP_bac_8"/>
    <property type="match status" value="1"/>
</dbReference>
<gene>
    <name evidence="5" type="ORF">LF65_00269</name>
</gene>
<keyword evidence="2" id="KW-0813">Transport</keyword>
<accession>A0A0B5Q7K3</accession>
<keyword evidence="3 4" id="KW-0732">Signal</keyword>
<dbReference type="RefSeq" id="WP_041893542.1">
    <property type="nucleotide sequence ID" value="NZ_CP010086.2"/>
</dbReference>
<dbReference type="Proteomes" id="UP000031866">
    <property type="component" value="Chromosome"/>
</dbReference>
<sequence length="437" mass="47761">MKTKQILSTILASTLLAGTMVGCGSSSGASSQSSSDGGSGKTIKVYQLKVEINDALQELAKKYEKEKGVKVEVTSVGGGADYGASLKAEFQKGTEPDIFMIQGAGDYETWKHKIDDLSDQGWVKNAVKGTLDTVTIDGKVYGMPAATEGYGLLYNKDILDKAGIDPKSLDSFDKLKAAFETLDSKKAELGLDNVVSYTTKEFWVTGNHTFNIPLATQDNPAQFTKDYLAGKADIVNNKQFNDWMNLVELLCKYGGGKNLDTIDYSTQVGNFALGKTAFLHQGNWVAGDLQKLEDPNNKFHMGFAPLAINNDPKMSGSIPVGVPMYWVVNKDSKINKKAKEFLDWMVTSQTGQEALVKDMNMIPAFTNFTVESDNELNKSISEYNKEGKTLPWAFTNLPDGFNKNSLAPLFSKFINTDMGPQAKKDMLQGIQDATKAK</sequence>
<dbReference type="OrthoDB" id="9763054at2"/>
<evidence type="ECO:0000256" key="2">
    <source>
        <dbReference type="ARBA" id="ARBA00022448"/>
    </source>
</evidence>
<dbReference type="STRING" id="1520.LF65_00269"/>
<dbReference type="PANTHER" id="PTHR43649">
    <property type="entry name" value="ARABINOSE-BINDING PROTEIN-RELATED"/>
    <property type="match status" value="1"/>
</dbReference>
<dbReference type="PROSITE" id="PS51257">
    <property type="entry name" value="PROKAR_LIPOPROTEIN"/>
    <property type="match status" value="1"/>
</dbReference>
<dbReference type="InterPro" id="IPR050490">
    <property type="entry name" value="Bact_solute-bd_prot1"/>
</dbReference>
<protein>
    <submittedName>
        <fullName evidence="5">ABC transporter substrate-binding protein</fullName>
    </submittedName>
</protein>
<dbReference type="AlphaFoldDB" id="A0A0B5Q7K3"/>
<evidence type="ECO:0000256" key="3">
    <source>
        <dbReference type="ARBA" id="ARBA00022729"/>
    </source>
</evidence>
<evidence type="ECO:0000313" key="5">
    <source>
        <dbReference type="EMBL" id="AJG96945.1"/>
    </source>
</evidence>
<dbReference type="PANTHER" id="PTHR43649:SF12">
    <property type="entry name" value="DIACETYLCHITOBIOSE BINDING PROTEIN DASA"/>
    <property type="match status" value="1"/>
</dbReference>
<dbReference type="EMBL" id="CP010086">
    <property type="protein sequence ID" value="AJG96945.1"/>
    <property type="molecule type" value="Genomic_DNA"/>
</dbReference>
<dbReference type="KEGG" id="cbei:LF65_00269"/>
<proteinExistence type="inferred from homology"/>
<dbReference type="Gene3D" id="3.40.190.10">
    <property type="entry name" value="Periplasmic binding protein-like II"/>
    <property type="match status" value="2"/>
</dbReference>
<dbReference type="InterPro" id="IPR006059">
    <property type="entry name" value="SBP"/>
</dbReference>
<evidence type="ECO:0000256" key="4">
    <source>
        <dbReference type="SAM" id="SignalP"/>
    </source>
</evidence>
<reference evidence="6" key="1">
    <citation type="submission" date="2014-12" db="EMBL/GenBank/DDBJ databases">
        <title>Genome sequence of Clostridium beijerinckii strain 59B.</title>
        <authorList>
            <person name="Little G.T."/>
            <person name="Minton N.P."/>
        </authorList>
    </citation>
    <scope>NUCLEOTIDE SEQUENCE [LARGE SCALE GENOMIC DNA]</scope>
    <source>
        <strain evidence="6">59B</strain>
    </source>
</reference>
<evidence type="ECO:0000256" key="1">
    <source>
        <dbReference type="ARBA" id="ARBA00008520"/>
    </source>
</evidence>
<organism evidence="5 6">
    <name type="scientific">Clostridium beijerinckii</name>
    <name type="common">Clostridium MP</name>
    <dbReference type="NCBI Taxonomy" id="1520"/>
    <lineage>
        <taxon>Bacteria</taxon>
        <taxon>Bacillati</taxon>
        <taxon>Bacillota</taxon>
        <taxon>Clostridia</taxon>
        <taxon>Eubacteriales</taxon>
        <taxon>Clostridiaceae</taxon>
        <taxon>Clostridium</taxon>
    </lineage>
</organism>
<feature type="chain" id="PRO_5038532314" evidence="4">
    <location>
        <begin position="18"/>
        <end position="437"/>
    </location>
</feature>
<dbReference type="SUPFAM" id="SSF53850">
    <property type="entry name" value="Periplasmic binding protein-like II"/>
    <property type="match status" value="1"/>
</dbReference>